<dbReference type="Pfam" id="PF01535">
    <property type="entry name" value="PPR"/>
    <property type="match status" value="2"/>
</dbReference>
<dbReference type="PROSITE" id="PS51375">
    <property type="entry name" value="PPR"/>
    <property type="match status" value="3"/>
</dbReference>
<dbReference type="InterPro" id="IPR046960">
    <property type="entry name" value="PPR_At4g14850-like_plant"/>
</dbReference>
<sequence length="384" mass="42800">MSTLLYNTLIRAYLNLGQAHNTFVFFTHMLAHQARPNSHTFPSLIKAATSSSPSLGQPLHTQVIKRGVLHDPFIQTSFVRFYAEVGELFDARKMFEEISQPCIVAYNAMLDAFGKNGDMGSAFLLFESMPQRDVVSWTSIINGFQRNGCFSEAIKFFEKMMVHEDVMACLVKPNEATYVSVLSSCANLNGGGALSCGKKIHGYVIRNEIELTAFTGTALIDLYGKTGCLRSAVNVFNQMVVKEVCTWNAMMTSLASNGRELDALDMYEKMKVEGRHPNASFVAVLTAHICCCSYSLCSWKIWSGVGIRVVSINAAHEFGIVPIMEHYYGWQRLLELQPQHCGRYVVLSNINAGMERWDHAANLRKAMVVSGIQKIPAYSLIDLM</sequence>
<feature type="repeat" description="PPR" evidence="2">
    <location>
        <begin position="102"/>
        <end position="136"/>
    </location>
</feature>
<feature type="repeat" description="PPR" evidence="2">
    <location>
        <begin position="2"/>
        <end position="36"/>
    </location>
</feature>
<dbReference type="Gene3D" id="1.25.40.10">
    <property type="entry name" value="Tetratricopeptide repeat domain"/>
    <property type="match status" value="3"/>
</dbReference>
<proteinExistence type="predicted"/>
<name>A0A2N9I0M6_FAGSY</name>
<dbReference type="EMBL" id="OIVN01004537">
    <property type="protein sequence ID" value="SPD17948.1"/>
    <property type="molecule type" value="Genomic_DNA"/>
</dbReference>
<accession>A0A2N9I0M6</accession>
<feature type="repeat" description="PPR" evidence="2">
    <location>
        <begin position="243"/>
        <end position="277"/>
    </location>
</feature>
<organism evidence="3">
    <name type="scientific">Fagus sylvatica</name>
    <name type="common">Beechnut</name>
    <dbReference type="NCBI Taxonomy" id="28930"/>
    <lineage>
        <taxon>Eukaryota</taxon>
        <taxon>Viridiplantae</taxon>
        <taxon>Streptophyta</taxon>
        <taxon>Embryophyta</taxon>
        <taxon>Tracheophyta</taxon>
        <taxon>Spermatophyta</taxon>
        <taxon>Magnoliopsida</taxon>
        <taxon>eudicotyledons</taxon>
        <taxon>Gunneridae</taxon>
        <taxon>Pentapetalae</taxon>
        <taxon>rosids</taxon>
        <taxon>fabids</taxon>
        <taxon>Fagales</taxon>
        <taxon>Fagaceae</taxon>
        <taxon>Fagus</taxon>
    </lineage>
</organism>
<keyword evidence="1" id="KW-0677">Repeat</keyword>
<dbReference type="FunFam" id="1.25.40.10:FF:000887">
    <property type="entry name" value="Pentatricopeptide repeat-containing protein"/>
    <property type="match status" value="1"/>
</dbReference>
<gene>
    <name evidence="3" type="ORF">FSB_LOCUS45830</name>
</gene>
<dbReference type="GO" id="GO:0009451">
    <property type="term" value="P:RNA modification"/>
    <property type="evidence" value="ECO:0007669"/>
    <property type="project" value="InterPro"/>
</dbReference>
<reference evidence="3" key="1">
    <citation type="submission" date="2018-02" db="EMBL/GenBank/DDBJ databases">
        <authorList>
            <person name="Cohen D.B."/>
            <person name="Kent A.D."/>
        </authorList>
    </citation>
    <scope>NUCLEOTIDE SEQUENCE</scope>
</reference>
<evidence type="ECO:0000256" key="1">
    <source>
        <dbReference type="ARBA" id="ARBA00022737"/>
    </source>
</evidence>
<dbReference type="GO" id="GO:0003723">
    <property type="term" value="F:RNA binding"/>
    <property type="evidence" value="ECO:0007669"/>
    <property type="project" value="InterPro"/>
</dbReference>
<dbReference type="PANTHER" id="PTHR47926">
    <property type="entry name" value="PENTATRICOPEPTIDE REPEAT-CONTAINING PROTEIN"/>
    <property type="match status" value="1"/>
</dbReference>
<dbReference type="Pfam" id="PF20431">
    <property type="entry name" value="E_motif"/>
    <property type="match status" value="1"/>
</dbReference>
<dbReference type="PANTHER" id="PTHR47926:SF348">
    <property type="entry name" value="PENTATRICOPEPTIDE REPEAT-CONTAINING PROTEIN"/>
    <property type="match status" value="1"/>
</dbReference>
<dbReference type="AlphaFoldDB" id="A0A2N9I0M6"/>
<evidence type="ECO:0000313" key="3">
    <source>
        <dbReference type="EMBL" id="SPD17948.1"/>
    </source>
</evidence>
<dbReference type="NCBIfam" id="TIGR00756">
    <property type="entry name" value="PPR"/>
    <property type="match status" value="3"/>
</dbReference>
<dbReference type="Pfam" id="PF13041">
    <property type="entry name" value="PPR_2"/>
    <property type="match status" value="2"/>
</dbReference>
<dbReference type="InterPro" id="IPR011990">
    <property type="entry name" value="TPR-like_helical_dom_sf"/>
</dbReference>
<dbReference type="InterPro" id="IPR046848">
    <property type="entry name" value="E_motif"/>
</dbReference>
<protein>
    <recommendedName>
        <fullName evidence="4">Pentatricopeptide repeat-containing protein</fullName>
    </recommendedName>
</protein>
<evidence type="ECO:0008006" key="4">
    <source>
        <dbReference type="Google" id="ProtNLM"/>
    </source>
</evidence>
<dbReference type="InterPro" id="IPR002885">
    <property type="entry name" value="PPR_rpt"/>
</dbReference>
<evidence type="ECO:0000256" key="2">
    <source>
        <dbReference type="PROSITE-ProRule" id="PRU00708"/>
    </source>
</evidence>